<keyword evidence="5" id="KW-1185">Reference proteome</keyword>
<evidence type="ECO:0000313" key="4">
    <source>
        <dbReference type="EMBL" id="KAJ8473433.1"/>
    </source>
</evidence>
<dbReference type="InterPro" id="IPR025340">
    <property type="entry name" value="DUF4246"/>
</dbReference>
<dbReference type="PANTHER" id="PTHR33119">
    <property type="entry name" value="IFI3P"/>
    <property type="match status" value="1"/>
</dbReference>
<name>A0AAD7TPR3_9APHY</name>
<feature type="domain" description="DUF4246" evidence="3">
    <location>
        <begin position="12"/>
        <end position="63"/>
    </location>
</feature>
<dbReference type="Pfam" id="PF14033">
    <property type="entry name" value="DUF4246"/>
    <property type="match status" value="1"/>
</dbReference>
<evidence type="ECO:0000313" key="5">
    <source>
        <dbReference type="Proteomes" id="UP001215151"/>
    </source>
</evidence>
<feature type="domain" description="DUF4246" evidence="2">
    <location>
        <begin position="100"/>
        <end position="526"/>
    </location>
</feature>
<dbReference type="Proteomes" id="UP001215151">
    <property type="component" value="Unassembled WGS sequence"/>
</dbReference>
<evidence type="ECO:0000256" key="1">
    <source>
        <dbReference type="SAM" id="MobiDB-lite"/>
    </source>
</evidence>
<dbReference type="Pfam" id="PF21666">
    <property type="entry name" value="DUF4246_N"/>
    <property type="match status" value="1"/>
</dbReference>
<gene>
    <name evidence="4" type="ORF">ONZ51_g7879</name>
</gene>
<evidence type="ECO:0000259" key="2">
    <source>
        <dbReference type="Pfam" id="PF14033"/>
    </source>
</evidence>
<protein>
    <submittedName>
        <fullName evidence="4">Uncharacterized protein</fullName>
    </submittedName>
</protein>
<evidence type="ECO:0000259" key="3">
    <source>
        <dbReference type="Pfam" id="PF21666"/>
    </source>
</evidence>
<feature type="region of interest" description="Disordered" evidence="1">
    <location>
        <begin position="308"/>
        <end position="330"/>
    </location>
</feature>
<dbReference type="EMBL" id="JAPEVG010000223">
    <property type="protein sequence ID" value="KAJ8473433.1"/>
    <property type="molecule type" value="Genomic_DNA"/>
</dbReference>
<proteinExistence type="predicted"/>
<feature type="compositionally biased region" description="Acidic residues" evidence="1">
    <location>
        <begin position="309"/>
        <end position="319"/>
    </location>
</feature>
<accession>A0AAD7TPR3</accession>
<dbReference type="InterPro" id="IPR049207">
    <property type="entry name" value="DUF4246_N"/>
</dbReference>
<feature type="compositionally biased region" description="Basic and acidic residues" evidence="1">
    <location>
        <begin position="320"/>
        <end position="330"/>
    </location>
</feature>
<reference evidence="4" key="1">
    <citation type="submission" date="2022-11" db="EMBL/GenBank/DDBJ databases">
        <title>Genome Sequence of Cubamyces cubensis.</title>
        <authorList>
            <person name="Buettner E."/>
        </authorList>
    </citation>
    <scope>NUCLEOTIDE SEQUENCE</scope>
    <source>
        <strain evidence="4">MPL-01</strain>
    </source>
</reference>
<dbReference type="InterPro" id="IPR049192">
    <property type="entry name" value="DUF4246_C"/>
</dbReference>
<sequence>MNRATKPLPSRDLQFPSPFTFISRDPITLIELRMRTFSGIIRSKPNWWEKVQDPQLVATWRQEMVEQDRETVERLWGGEERFKHGRGTKQWPRDPITEAQLDYIFDQLKYDAAQRDLETGIFVYESRSLVPHGLKHALFAGVDALESIPDEEKDWHPGSNQQVLDLVHPSLYCLRIDRTLVRSPASTGADSLHVLSLEEYKTKRPDLGPFLEFQPFSVSSKYQWLPTDFAVAEGGQAKPLGYINNLHPIRHHQLYSTISTVLSRFIPLLERVLTDTLNPDSPPAISVNPYMWYDHLEEPDWEEVREAQFDEDTDSETEGDPTKGEWEDPEEVWERAVKWPLIPDPAPFSPPQDTGTRDRVEFSLRGRTLQVIVKLATIVLTPGERARYPGGAWHVEGMANERIVATGLYYYSCANITESRLAFRATVGHRDGSDMAYQHHDVQGFYTAYGFARYDALSQGLGHIVTEEGKCVAFPNIYQHRVEPFELADPSKPGHRKILCFFLVDPLTPILSTTDVPPQQENWLVEEVLGVPAIQALPVELSTMIVDLAKAGTTIGRNEAERDREELMRERGNFVAKHNENVFEVEFRMCEH</sequence>
<comment type="caution">
    <text evidence="4">The sequence shown here is derived from an EMBL/GenBank/DDBJ whole genome shotgun (WGS) entry which is preliminary data.</text>
</comment>
<organism evidence="4 5">
    <name type="scientific">Trametes cubensis</name>
    <dbReference type="NCBI Taxonomy" id="1111947"/>
    <lineage>
        <taxon>Eukaryota</taxon>
        <taxon>Fungi</taxon>
        <taxon>Dikarya</taxon>
        <taxon>Basidiomycota</taxon>
        <taxon>Agaricomycotina</taxon>
        <taxon>Agaricomycetes</taxon>
        <taxon>Polyporales</taxon>
        <taxon>Polyporaceae</taxon>
        <taxon>Trametes</taxon>
    </lineage>
</organism>
<dbReference type="AlphaFoldDB" id="A0AAD7TPR3"/>
<dbReference type="PANTHER" id="PTHR33119:SF1">
    <property type="entry name" value="FE2OG DIOXYGENASE DOMAIN-CONTAINING PROTEIN"/>
    <property type="match status" value="1"/>
</dbReference>